<feature type="compositionally biased region" description="Basic and acidic residues" evidence="1">
    <location>
        <begin position="23"/>
        <end position="34"/>
    </location>
</feature>
<sequence length="68" mass="7459">MAKDLKAGDRVRWNSHGGQAHGVVEKKQTSETHIKGHKVAASKDAPQFIVKTDEGKRAAHKSEALTRE</sequence>
<evidence type="ECO:0000313" key="3">
    <source>
        <dbReference type="EMBL" id="TFI58602.1"/>
    </source>
</evidence>
<feature type="domain" description="Hypervirulence associated protein TUDOR" evidence="2">
    <location>
        <begin position="8"/>
        <end position="65"/>
    </location>
</feature>
<comment type="caution">
    <text evidence="3">The sequence shown here is derived from an EMBL/GenBank/DDBJ whole genome shotgun (WGS) entry which is preliminary data.</text>
</comment>
<dbReference type="Gene3D" id="2.30.30.1060">
    <property type="match status" value="1"/>
</dbReference>
<feature type="compositionally biased region" description="Basic and acidic residues" evidence="1">
    <location>
        <begin position="1"/>
        <end position="12"/>
    </location>
</feature>
<dbReference type="AlphaFoldDB" id="A0A4Y8ZTI1"/>
<accession>A0A4Y8ZTI1</accession>
<feature type="region of interest" description="Disordered" evidence="1">
    <location>
        <begin position="1"/>
        <end position="68"/>
    </location>
</feature>
<dbReference type="Pfam" id="PF11160">
    <property type="entry name" value="Hva1_TUDOR"/>
    <property type="match status" value="1"/>
</dbReference>
<protein>
    <submittedName>
        <fullName evidence="3">DUF2945 domain-containing protein</fullName>
    </submittedName>
</protein>
<evidence type="ECO:0000259" key="2">
    <source>
        <dbReference type="Pfam" id="PF11160"/>
    </source>
</evidence>
<proteinExistence type="predicted"/>
<evidence type="ECO:0000256" key="1">
    <source>
        <dbReference type="SAM" id="MobiDB-lite"/>
    </source>
</evidence>
<dbReference type="RefSeq" id="WP_135086007.1">
    <property type="nucleotide sequence ID" value="NZ_SPDV01000014.1"/>
</dbReference>
<name>A0A4Y8ZTI1_9SPHN</name>
<evidence type="ECO:0000313" key="4">
    <source>
        <dbReference type="Proteomes" id="UP000298213"/>
    </source>
</evidence>
<dbReference type="OrthoDB" id="71751at2"/>
<dbReference type="InterPro" id="IPR021331">
    <property type="entry name" value="Hva1_TUDOR"/>
</dbReference>
<keyword evidence="4" id="KW-1185">Reference proteome</keyword>
<organism evidence="3 4">
    <name type="scientific">Sphingomonas parva</name>
    <dbReference type="NCBI Taxonomy" id="2555898"/>
    <lineage>
        <taxon>Bacteria</taxon>
        <taxon>Pseudomonadati</taxon>
        <taxon>Pseudomonadota</taxon>
        <taxon>Alphaproteobacteria</taxon>
        <taxon>Sphingomonadales</taxon>
        <taxon>Sphingomonadaceae</taxon>
        <taxon>Sphingomonas</taxon>
    </lineage>
</organism>
<gene>
    <name evidence="3" type="ORF">E2493_09265</name>
</gene>
<reference evidence="3 4" key="1">
    <citation type="submission" date="2019-03" db="EMBL/GenBank/DDBJ databases">
        <title>Genome sequence of Sphingomonas sp. 17J27-24.</title>
        <authorList>
            <person name="Kim M."/>
            <person name="Maeng S."/>
            <person name="Sathiyaraj S."/>
        </authorList>
    </citation>
    <scope>NUCLEOTIDE SEQUENCE [LARGE SCALE GENOMIC DNA]</scope>
    <source>
        <strain evidence="3 4">17J27-24</strain>
    </source>
</reference>
<dbReference type="Proteomes" id="UP000298213">
    <property type="component" value="Unassembled WGS sequence"/>
</dbReference>
<feature type="compositionally biased region" description="Basic and acidic residues" evidence="1">
    <location>
        <begin position="51"/>
        <end position="68"/>
    </location>
</feature>
<dbReference type="EMBL" id="SPDV01000014">
    <property type="protein sequence ID" value="TFI58602.1"/>
    <property type="molecule type" value="Genomic_DNA"/>
</dbReference>